<proteinExistence type="inferred from homology"/>
<comment type="similarity">
    <text evidence="1">Belongs to the Nudix hydrolase family.</text>
</comment>
<dbReference type="Gene3D" id="3.90.79.10">
    <property type="entry name" value="Nucleoside Triphosphate Pyrophosphohydrolase"/>
    <property type="match status" value="1"/>
</dbReference>
<sequence length="207" mass="23523">MMKKGDKLIDWAMEIQAIGQTGLAYSKDVFDTERYSRLREIAAEMLAEKSAVSYDKVKELFCNEIGYQTPKIATRAAIFKDDQILLVQEKEGRWSLPGGWCDVDQSPTDNCVKECREESGLTVKPVKIIAVQDHFKHHGSIHPYGITDIYYLCQSLGGEFQANSETSQAAWFKEDDLPPLSENKNSTEQVKMCFAAHRDANWQTLFD</sequence>
<dbReference type="PANTHER" id="PTHR43736:SF1">
    <property type="entry name" value="DIHYDRONEOPTERIN TRIPHOSPHATE DIPHOSPHATASE"/>
    <property type="match status" value="1"/>
</dbReference>
<dbReference type="EMBL" id="CP031023">
    <property type="protein sequence ID" value="AZA16660.1"/>
    <property type="molecule type" value="Genomic_DNA"/>
</dbReference>
<dbReference type="SUPFAM" id="SSF55811">
    <property type="entry name" value="Nudix"/>
    <property type="match status" value="1"/>
</dbReference>
<dbReference type="AlphaFoldDB" id="A0A3G6K6W7"/>
<evidence type="ECO:0000313" key="3">
    <source>
        <dbReference type="EMBL" id="AZA16660.1"/>
    </source>
</evidence>
<reference evidence="3" key="1">
    <citation type="submission" date="2018-07" db="EMBL/GenBank/DDBJ databases">
        <authorList>
            <person name="Somerville V."/>
        </authorList>
    </citation>
    <scope>NUCLEOTIDE SEQUENCE</scope>
    <source>
        <strain evidence="3">NWC_2_2</strain>
    </source>
</reference>
<organism evidence="3">
    <name type="scientific">Lactobacillus delbrueckii subsp. lactis</name>
    <dbReference type="NCBI Taxonomy" id="29397"/>
    <lineage>
        <taxon>Bacteria</taxon>
        <taxon>Bacillati</taxon>
        <taxon>Bacillota</taxon>
        <taxon>Bacilli</taxon>
        <taxon>Lactobacillales</taxon>
        <taxon>Lactobacillaceae</taxon>
        <taxon>Lactobacillus</taxon>
    </lineage>
</organism>
<name>A0A3G6K6W7_LACDL</name>
<dbReference type="InterPro" id="IPR059176">
    <property type="entry name" value="UDP-X_N"/>
</dbReference>
<protein>
    <submittedName>
        <fullName evidence="3">NUDIX domain-containing protein</fullName>
    </submittedName>
</protein>
<feature type="domain" description="Nudix hydrolase" evidence="2">
    <location>
        <begin position="69"/>
        <end position="194"/>
    </location>
</feature>
<dbReference type="InterPro" id="IPR000086">
    <property type="entry name" value="NUDIX_hydrolase_dom"/>
</dbReference>
<evidence type="ECO:0000259" key="2">
    <source>
        <dbReference type="PROSITE" id="PS51462"/>
    </source>
</evidence>
<dbReference type="Gene3D" id="6.10.250.1120">
    <property type="match status" value="1"/>
</dbReference>
<dbReference type="InterPro" id="IPR015797">
    <property type="entry name" value="NUDIX_hydrolase-like_dom_sf"/>
</dbReference>
<dbReference type="RefSeq" id="WP_138490808.1">
    <property type="nucleotide sequence ID" value="NZ_CP046131.1"/>
</dbReference>
<dbReference type="PANTHER" id="PTHR43736">
    <property type="entry name" value="ADP-RIBOSE PYROPHOSPHATASE"/>
    <property type="match status" value="1"/>
</dbReference>
<gene>
    <name evidence="3" type="ORF">DQL93_09350</name>
</gene>
<evidence type="ECO:0000256" key="1">
    <source>
        <dbReference type="ARBA" id="ARBA00005582"/>
    </source>
</evidence>
<accession>A0A3G6K6W7</accession>
<dbReference type="PROSITE" id="PS51462">
    <property type="entry name" value="NUDIX"/>
    <property type="match status" value="1"/>
</dbReference>
<dbReference type="Pfam" id="PF12535">
    <property type="entry name" value="Nudix_N"/>
    <property type="match status" value="1"/>
</dbReference>
<dbReference type="Pfam" id="PF00293">
    <property type="entry name" value="NUDIX"/>
    <property type="match status" value="1"/>
</dbReference>
<dbReference type="CDD" id="cd18889">
    <property type="entry name" value="NUDIX_ADPRase"/>
    <property type="match status" value="1"/>
</dbReference>